<dbReference type="Proteomes" id="UP000830158">
    <property type="component" value="Chromosome"/>
</dbReference>
<accession>A0ABY4NX21</accession>
<keyword evidence="2" id="KW-0808">Transferase</keyword>
<evidence type="ECO:0000313" key="2">
    <source>
        <dbReference type="EMBL" id="UQS24605.1"/>
    </source>
</evidence>
<dbReference type="Pfam" id="PF02515">
    <property type="entry name" value="CoA_transf_3"/>
    <property type="match status" value="1"/>
</dbReference>
<sequence>MIVPVSGYDQTGPYRDRAGFGGVAEAFGGLRQVTGHPDRPPVRPAAPPDSTA</sequence>
<evidence type="ECO:0000313" key="3">
    <source>
        <dbReference type="Proteomes" id="UP000830158"/>
    </source>
</evidence>
<feature type="compositionally biased region" description="Pro residues" evidence="1">
    <location>
        <begin position="42"/>
        <end position="52"/>
    </location>
</feature>
<evidence type="ECO:0000256" key="1">
    <source>
        <dbReference type="SAM" id="MobiDB-lite"/>
    </source>
</evidence>
<dbReference type="InterPro" id="IPR003673">
    <property type="entry name" value="CoA-Trfase_fam_III"/>
</dbReference>
<name>A0ABY4NX21_9PSEU</name>
<dbReference type="Gene3D" id="3.40.50.10540">
    <property type="entry name" value="Crotonobetainyl-coa:carnitine coa-transferase, domain 1"/>
    <property type="match status" value="1"/>
</dbReference>
<reference evidence="2" key="1">
    <citation type="submission" date="2022-01" db="EMBL/GenBank/DDBJ databases">
        <title>PSI-footprinting approach for the identification of protein synthesis inhibitor producers.</title>
        <authorList>
            <person name="Handel F."/>
            <person name="Kulik A."/>
            <person name="Wex K.W."/>
            <person name="Berscheid A."/>
            <person name="Saur J.S."/>
            <person name="Winkler A."/>
            <person name="Wibberg D."/>
            <person name="Kalinowski J."/>
            <person name="Broetz-Oesterhelt H."/>
            <person name="Mast Y."/>
        </authorList>
    </citation>
    <scope>NUCLEOTIDE SEQUENCE</scope>
    <source>
        <strain evidence="2">KNN 49.3e</strain>
    </source>
</reference>
<proteinExistence type="predicted"/>
<organism evidence="2 3">
    <name type="scientific">Amycolatopsis thermalba</name>
    <dbReference type="NCBI Taxonomy" id="944492"/>
    <lineage>
        <taxon>Bacteria</taxon>
        <taxon>Bacillati</taxon>
        <taxon>Actinomycetota</taxon>
        <taxon>Actinomycetes</taxon>
        <taxon>Pseudonocardiales</taxon>
        <taxon>Pseudonocardiaceae</taxon>
        <taxon>Amycolatopsis</taxon>
    </lineage>
</organism>
<gene>
    <name evidence="2" type="ORF">L1857_18180</name>
</gene>
<dbReference type="GO" id="GO:0016740">
    <property type="term" value="F:transferase activity"/>
    <property type="evidence" value="ECO:0007669"/>
    <property type="project" value="UniProtKB-KW"/>
</dbReference>
<keyword evidence="3" id="KW-1185">Reference proteome</keyword>
<dbReference type="SUPFAM" id="SSF89796">
    <property type="entry name" value="CoA-transferase family III (CaiB/BaiF)"/>
    <property type="match status" value="1"/>
</dbReference>
<dbReference type="RefSeq" id="WP_240323117.1">
    <property type="nucleotide sequence ID" value="NZ_CP091196.1"/>
</dbReference>
<dbReference type="InterPro" id="IPR023606">
    <property type="entry name" value="CoA-Trfase_III_dom_1_sf"/>
</dbReference>
<feature type="region of interest" description="Disordered" evidence="1">
    <location>
        <begin position="30"/>
        <end position="52"/>
    </location>
</feature>
<dbReference type="EMBL" id="CP091196">
    <property type="protein sequence ID" value="UQS24605.1"/>
    <property type="molecule type" value="Genomic_DNA"/>
</dbReference>
<protein>
    <submittedName>
        <fullName evidence="2">CoA transferase</fullName>
    </submittedName>
</protein>